<evidence type="ECO:0000256" key="6">
    <source>
        <dbReference type="ARBA" id="ARBA00023136"/>
    </source>
</evidence>
<organism evidence="9 10">
    <name type="scientific">Aquisalinus flavus</name>
    <dbReference type="NCBI Taxonomy" id="1526572"/>
    <lineage>
        <taxon>Bacteria</taxon>
        <taxon>Pseudomonadati</taxon>
        <taxon>Pseudomonadota</taxon>
        <taxon>Alphaproteobacteria</taxon>
        <taxon>Parvularculales</taxon>
        <taxon>Parvularculaceae</taxon>
        <taxon>Aquisalinus</taxon>
    </lineage>
</organism>
<comment type="subcellular location">
    <subcellularLocation>
        <location evidence="1">Cell membrane</location>
        <topology evidence="1">Multi-pass membrane protein</topology>
    </subcellularLocation>
</comment>
<feature type="transmembrane region" description="Helical" evidence="8">
    <location>
        <begin position="175"/>
        <end position="195"/>
    </location>
</feature>
<feature type="binding site" evidence="7">
    <location>
        <position position="206"/>
    </location>
    <ligand>
        <name>Zn(2+)</name>
        <dbReference type="ChEBI" id="CHEBI:29105"/>
    </ligand>
</feature>
<comment type="caution">
    <text evidence="9">The sequence shown here is derived from an EMBL/GenBank/DDBJ whole genome shotgun (WGS) entry which is preliminary data.</text>
</comment>
<evidence type="ECO:0000313" key="10">
    <source>
        <dbReference type="Proteomes" id="UP000613582"/>
    </source>
</evidence>
<evidence type="ECO:0000256" key="2">
    <source>
        <dbReference type="ARBA" id="ARBA00008488"/>
    </source>
</evidence>
<dbReference type="EMBL" id="BMGH01000001">
    <property type="protein sequence ID" value="GGD16590.1"/>
    <property type="molecule type" value="Genomic_DNA"/>
</dbReference>
<dbReference type="PANTHER" id="PTHR20855">
    <property type="entry name" value="ADIPOR/PROGESTIN RECEPTOR-RELATED"/>
    <property type="match status" value="1"/>
</dbReference>
<dbReference type="GO" id="GO:0046872">
    <property type="term" value="F:metal ion binding"/>
    <property type="evidence" value="ECO:0007669"/>
    <property type="project" value="UniProtKB-KW"/>
</dbReference>
<dbReference type="RefSeq" id="WP_188157935.1">
    <property type="nucleotide sequence ID" value="NZ_BMGH01000001.1"/>
</dbReference>
<feature type="transmembrane region" description="Helical" evidence="8">
    <location>
        <begin position="116"/>
        <end position="135"/>
    </location>
</feature>
<keyword evidence="10" id="KW-1185">Reference proteome</keyword>
<sequence length="235" mass="25679">MFLLPKKRKPDVHSRLEEILHTASHGIGIVLGIVALVFLAIRAARQGGALEVTAVMIFAASIILLYLASTIYHCSCALRARVQHFLEALDHSAIYVKIAGSYTPFALLALSPRTGISLLVFVWVAAAIGIGLKIAGHFMTDLRKYDWISLASYLGLGWVAIFVVHELWVNLPTAGFIWLVAGGLSFTVGAFFYAWKSRAYTHTIFHVFVLGGSICHFIAVYGYVLGRDLPKGGFA</sequence>
<proteinExistence type="inferred from homology"/>
<feature type="transmembrane region" description="Helical" evidence="8">
    <location>
        <begin position="147"/>
        <end position="169"/>
    </location>
</feature>
<feature type="binding site" evidence="7">
    <location>
        <position position="73"/>
    </location>
    <ligand>
        <name>Zn(2+)</name>
        <dbReference type="ChEBI" id="CHEBI:29105"/>
    </ligand>
</feature>
<dbReference type="PANTHER" id="PTHR20855:SF3">
    <property type="entry name" value="LD03007P"/>
    <property type="match status" value="1"/>
</dbReference>
<feature type="binding site" evidence="7">
    <location>
        <position position="202"/>
    </location>
    <ligand>
        <name>Zn(2+)</name>
        <dbReference type="ChEBI" id="CHEBI:29105"/>
    </ligand>
</feature>
<keyword evidence="7" id="KW-0479">Metal-binding</keyword>
<evidence type="ECO:0000256" key="7">
    <source>
        <dbReference type="PIRSR" id="PIRSR604254-1"/>
    </source>
</evidence>
<keyword evidence="5 8" id="KW-1133">Transmembrane helix</keyword>
<dbReference type="InterPro" id="IPR004254">
    <property type="entry name" value="AdipoR/HlyIII-related"/>
</dbReference>
<reference evidence="9" key="1">
    <citation type="journal article" date="2014" name="Int. J. Syst. Evol. Microbiol.">
        <title>Complete genome sequence of Corynebacterium casei LMG S-19264T (=DSM 44701T), isolated from a smear-ripened cheese.</title>
        <authorList>
            <consortium name="US DOE Joint Genome Institute (JGI-PGF)"/>
            <person name="Walter F."/>
            <person name="Albersmeier A."/>
            <person name="Kalinowski J."/>
            <person name="Ruckert C."/>
        </authorList>
    </citation>
    <scope>NUCLEOTIDE SEQUENCE</scope>
    <source>
        <strain evidence="9">CGMCC 1.12921</strain>
    </source>
</reference>
<dbReference type="GO" id="GO:0140911">
    <property type="term" value="F:pore-forming activity"/>
    <property type="evidence" value="ECO:0007669"/>
    <property type="project" value="InterPro"/>
</dbReference>
<feature type="transmembrane region" description="Helical" evidence="8">
    <location>
        <begin position="20"/>
        <end position="41"/>
    </location>
</feature>
<dbReference type="AlphaFoldDB" id="A0A8J2Y6Y9"/>
<evidence type="ECO:0000256" key="4">
    <source>
        <dbReference type="ARBA" id="ARBA00022692"/>
    </source>
</evidence>
<keyword evidence="4 8" id="KW-0812">Transmembrane</keyword>
<feature type="transmembrane region" description="Helical" evidence="8">
    <location>
        <begin position="53"/>
        <end position="72"/>
    </location>
</feature>
<reference evidence="9" key="2">
    <citation type="submission" date="2020-09" db="EMBL/GenBank/DDBJ databases">
        <authorList>
            <person name="Sun Q."/>
            <person name="Zhou Y."/>
        </authorList>
    </citation>
    <scope>NUCLEOTIDE SEQUENCE</scope>
    <source>
        <strain evidence="9">CGMCC 1.12921</strain>
    </source>
</reference>
<evidence type="ECO:0000256" key="5">
    <source>
        <dbReference type="ARBA" id="ARBA00022989"/>
    </source>
</evidence>
<dbReference type="NCBIfam" id="TIGR01065">
    <property type="entry name" value="hlyIII"/>
    <property type="match status" value="1"/>
</dbReference>
<name>A0A8J2Y6Y9_9PROT</name>
<comment type="similarity">
    <text evidence="2">Belongs to the UPF0073 (Hly-III) family.</text>
</comment>
<dbReference type="Proteomes" id="UP000613582">
    <property type="component" value="Unassembled WGS sequence"/>
</dbReference>
<protein>
    <submittedName>
        <fullName evidence="9">Hemolysin III family protein</fullName>
    </submittedName>
</protein>
<keyword evidence="3" id="KW-1003">Cell membrane</keyword>
<evidence type="ECO:0000313" key="9">
    <source>
        <dbReference type="EMBL" id="GGD16590.1"/>
    </source>
</evidence>
<evidence type="ECO:0000256" key="1">
    <source>
        <dbReference type="ARBA" id="ARBA00004651"/>
    </source>
</evidence>
<gene>
    <name evidence="9" type="ORF">GCM10011342_26730</name>
</gene>
<dbReference type="InterPro" id="IPR005744">
    <property type="entry name" value="Hy-lIII"/>
</dbReference>
<evidence type="ECO:0000256" key="3">
    <source>
        <dbReference type="ARBA" id="ARBA00022475"/>
    </source>
</evidence>
<keyword evidence="6 8" id="KW-0472">Membrane</keyword>
<evidence type="ECO:0000256" key="8">
    <source>
        <dbReference type="SAM" id="Phobius"/>
    </source>
</evidence>
<dbReference type="GO" id="GO:0005886">
    <property type="term" value="C:plasma membrane"/>
    <property type="evidence" value="ECO:0007669"/>
    <property type="project" value="UniProtKB-SubCell"/>
</dbReference>
<feature type="transmembrane region" description="Helical" evidence="8">
    <location>
        <begin position="207"/>
        <end position="226"/>
    </location>
</feature>
<dbReference type="Pfam" id="PF03006">
    <property type="entry name" value="HlyIII"/>
    <property type="match status" value="1"/>
</dbReference>
<keyword evidence="7" id="KW-0862">Zinc</keyword>
<accession>A0A8J2Y6Y9</accession>